<dbReference type="PATRIC" id="fig|883126.3.peg.3274"/>
<dbReference type="NCBIfam" id="TIGR02595">
    <property type="entry name" value="PEP_CTERM"/>
    <property type="match status" value="1"/>
</dbReference>
<name>K9DDV9_9BURK</name>
<gene>
    <name evidence="3" type="ORF">HMPREF9710_03251</name>
</gene>
<accession>K9DDV9</accession>
<feature type="chain" id="PRO_5003925672" description="Ice-binding protein C-terminal domain-containing protein" evidence="1">
    <location>
        <begin position="23"/>
        <end position="227"/>
    </location>
</feature>
<dbReference type="RefSeq" id="WP_005668132.1">
    <property type="nucleotide sequence ID" value="NZ_JH992924.1"/>
</dbReference>
<comment type="caution">
    <text evidence="3">The sequence shown here is derived from an EMBL/GenBank/DDBJ whole genome shotgun (WGS) entry which is preliminary data.</text>
</comment>
<feature type="signal peptide" evidence="1">
    <location>
        <begin position="1"/>
        <end position="22"/>
    </location>
</feature>
<evidence type="ECO:0000313" key="3">
    <source>
        <dbReference type="EMBL" id="EKU81411.1"/>
    </source>
</evidence>
<dbReference type="Pfam" id="PF07589">
    <property type="entry name" value="PEP-CTERM"/>
    <property type="match status" value="1"/>
</dbReference>
<evidence type="ECO:0000259" key="2">
    <source>
        <dbReference type="Pfam" id="PF07589"/>
    </source>
</evidence>
<dbReference type="AlphaFoldDB" id="K9DDV9"/>
<reference evidence="3 4" key="1">
    <citation type="submission" date="2012-09" db="EMBL/GenBank/DDBJ databases">
        <title>The Genome Sequence of Massilia timonae CCUG 45783.</title>
        <authorList>
            <consortium name="The Broad Institute Genome Sequencing Platform"/>
            <person name="Earl A."/>
            <person name="Ward D."/>
            <person name="Feldgarden M."/>
            <person name="Gevers D."/>
            <person name="Huys G."/>
            <person name="Walker B."/>
            <person name="Young S.K."/>
            <person name="Zeng Q."/>
            <person name="Gargeya S."/>
            <person name="Fitzgerald M."/>
            <person name="Haas B."/>
            <person name="Abouelleil A."/>
            <person name="Alvarado L."/>
            <person name="Arachchi H.M."/>
            <person name="Berlin A.M."/>
            <person name="Chapman S.B."/>
            <person name="Goldberg J."/>
            <person name="Griggs A."/>
            <person name="Gujja S."/>
            <person name="Hansen M."/>
            <person name="Howarth C."/>
            <person name="Imamovic A."/>
            <person name="Larimer J."/>
            <person name="McCowen C."/>
            <person name="Montmayeur A."/>
            <person name="Murphy C."/>
            <person name="Neiman D."/>
            <person name="Pearson M."/>
            <person name="Priest M."/>
            <person name="Roberts A."/>
            <person name="Saif S."/>
            <person name="Shea T."/>
            <person name="Sisk P."/>
            <person name="Sykes S."/>
            <person name="Wortman J."/>
            <person name="Nusbaum C."/>
            <person name="Birren B."/>
        </authorList>
    </citation>
    <scope>NUCLEOTIDE SEQUENCE [LARGE SCALE GENOMIC DNA]</scope>
    <source>
        <strain evidence="3 4">CCUG 45783</strain>
    </source>
</reference>
<protein>
    <recommendedName>
        <fullName evidence="2">Ice-binding protein C-terminal domain-containing protein</fullName>
    </recommendedName>
</protein>
<dbReference type="HOGENOM" id="CLU_1218584_0_0_4"/>
<keyword evidence="1" id="KW-0732">Signal</keyword>
<keyword evidence="4" id="KW-1185">Reference proteome</keyword>
<feature type="domain" description="Ice-binding protein C-terminal" evidence="2">
    <location>
        <begin position="204"/>
        <end position="224"/>
    </location>
</feature>
<proteinExistence type="predicted"/>
<sequence>MNKRLTGALGALLLASALPAKAGSIVLDFEAFISHSQIGDFYSGGRDSHNRQGYHDYGLSFRNEYVMHTPRGAFLGGPVELTIDPAKLRAALGSDKYYISFNAARYDVDGGGVNVLFEDGFYEPYTWVSGNGNPYCPTNPSFCGFPHLGTMGSYRVYSAYGDAMATHISFNTDRLDNLQFHAYTGGEFILPPPIIGVEPLDRVIPEPASMALLGVGMLGLFIRRPRS</sequence>
<organism evidence="3 4">
    <name type="scientific">Massilia timonae CCUG 45783</name>
    <dbReference type="NCBI Taxonomy" id="883126"/>
    <lineage>
        <taxon>Bacteria</taxon>
        <taxon>Pseudomonadati</taxon>
        <taxon>Pseudomonadota</taxon>
        <taxon>Betaproteobacteria</taxon>
        <taxon>Burkholderiales</taxon>
        <taxon>Oxalobacteraceae</taxon>
        <taxon>Telluria group</taxon>
        <taxon>Massilia</taxon>
    </lineage>
</organism>
<dbReference type="Proteomes" id="UP000009874">
    <property type="component" value="Unassembled WGS sequence"/>
</dbReference>
<dbReference type="OrthoDB" id="8787720at2"/>
<evidence type="ECO:0000256" key="1">
    <source>
        <dbReference type="SAM" id="SignalP"/>
    </source>
</evidence>
<evidence type="ECO:0000313" key="4">
    <source>
        <dbReference type="Proteomes" id="UP000009874"/>
    </source>
</evidence>
<dbReference type="InterPro" id="IPR013424">
    <property type="entry name" value="Ice-binding_C"/>
</dbReference>
<dbReference type="EMBL" id="AGZI01000041">
    <property type="protein sequence ID" value="EKU81411.1"/>
    <property type="molecule type" value="Genomic_DNA"/>
</dbReference>